<name>A0A126ZXQ3_9MICC</name>
<dbReference type="InterPro" id="IPR050251">
    <property type="entry name" value="HpcH-HpaI_aldolase"/>
</dbReference>
<dbReference type="PANTHER" id="PTHR30502:SF0">
    <property type="entry name" value="PHOSPHOENOLPYRUVATE CARBOXYLASE FAMILY PROTEIN"/>
    <property type="match status" value="1"/>
</dbReference>
<dbReference type="Proteomes" id="UP000070134">
    <property type="component" value="Chromosome"/>
</dbReference>
<proteinExistence type="inferred from homology"/>
<evidence type="ECO:0000313" key="5">
    <source>
        <dbReference type="EMBL" id="AMM31950.1"/>
    </source>
</evidence>
<keyword evidence="6" id="KW-1185">Reference proteome</keyword>
<dbReference type="AlphaFoldDB" id="A0A126ZXQ3"/>
<keyword evidence="3" id="KW-0456">Lyase</keyword>
<dbReference type="GO" id="GO:0046872">
    <property type="term" value="F:metal ion binding"/>
    <property type="evidence" value="ECO:0007669"/>
    <property type="project" value="UniProtKB-KW"/>
</dbReference>
<dbReference type="InterPro" id="IPR005000">
    <property type="entry name" value="Aldolase/citrate-lyase_domain"/>
</dbReference>
<dbReference type="RefSeq" id="WP_066496695.1">
    <property type="nucleotide sequence ID" value="NZ_BMKT01000024.1"/>
</dbReference>
<dbReference type="InterPro" id="IPR040442">
    <property type="entry name" value="Pyrv_kinase-like_dom_sf"/>
</dbReference>
<sequence>MSLPVSLRELMAERPVLGTFLKIPRFEIVDVLALSGFDFVVCDYEHSQMSVGEACDVVRAGRARGLPVLVRVPALDRGDINRLLEAGAAGIQLARGSGRAAGELRKLVSYPPLGTRSVSLAQPAADYGMGVSLAAHFERSNSTVLAVGQFETADYGDGIDAAMAALDVAFIGPVDLSVDLGTPGQLDSAPMRAAAEALEAAAAARGVPMGIFAGSAEAAADAVARGYRYIVAGSDLTMLAGGATQFSGLLQPAAG</sequence>
<dbReference type="EMBL" id="CP014518">
    <property type="protein sequence ID" value="AMM31950.1"/>
    <property type="molecule type" value="Genomic_DNA"/>
</dbReference>
<reference evidence="5 6" key="1">
    <citation type="submission" date="2016-02" db="EMBL/GenBank/DDBJ databases">
        <title>Complete genome of Sinomonas atrocyanea KCTC 3377.</title>
        <authorList>
            <person name="Kim K.M."/>
        </authorList>
    </citation>
    <scope>NUCLEOTIDE SEQUENCE [LARGE SCALE GENOMIC DNA]</scope>
    <source>
        <strain evidence="5 6">KCTC 3377</strain>
    </source>
</reference>
<protein>
    <submittedName>
        <fullName evidence="5">2,4-dihydroxyhept-2-ene-1,7-dioic acid aldolase</fullName>
    </submittedName>
</protein>
<evidence type="ECO:0000256" key="3">
    <source>
        <dbReference type="ARBA" id="ARBA00023239"/>
    </source>
</evidence>
<dbReference type="SUPFAM" id="SSF51621">
    <property type="entry name" value="Phosphoenolpyruvate/pyruvate domain"/>
    <property type="match status" value="1"/>
</dbReference>
<keyword evidence="2" id="KW-0479">Metal-binding</keyword>
<dbReference type="STRING" id="37927.SA2016_1270"/>
<dbReference type="KEGG" id="satk:SA2016_1270"/>
<dbReference type="InterPro" id="IPR015813">
    <property type="entry name" value="Pyrv/PenolPyrv_kinase-like_dom"/>
</dbReference>
<accession>A0A126ZXQ3</accession>
<dbReference type="GO" id="GO:0016832">
    <property type="term" value="F:aldehyde-lyase activity"/>
    <property type="evidence" value="ECO:0007669"/>
    <property type="project" value="TreeGrafter"/>
</dbReference>
<feature type="domain" description="HpcH/HpaI aldolase/citrate lyase" evidence="4">
    <location>
        <begin position="20"/>
        <end position="239"/>
    </location>
</feature>
<gene>
    <name evidence="5" type="ORF">SA2016_1270</name>
</gene>
<evidence type="ECO:0000256" key="1">
    <source>
        <dbReference type="ARBA" id="ARBA00005568"/>
    </source>
</evidence>
<evidence type="ECO:0000256" key="2">
    <source>
        <dbReference type="ARBA" id="ARBA00022723"/>
    </source>
</evidence>
<dbReference type="PANTHER" id="PTHR30502">
    <property type="entry name" value="2-KETO-3-DEOXY-L-RHAMNONATE ALDOLASE"/>
    <property type="match status" value="1"/>
</dbReference>
<organism evidence="5 6">
    <name type="scientific">Sinomonas atrocyanea</name>
    <dbReference type="NCBI Taxonomy" id="37927"/>
    <lineage>
        <taxon>Bacteria</taxon>
        <taxon>Bacillati</taxon>
        <taxon>Actinomycetota</taxon>
        <taxon>Actinomycetes</taxon>
        <taxon>Micrococcales</taxon>
        <taxon>Micrococcaceae</taxon>
        <taxon>Sinomonas</taxon>
    </lineage>
</organism>
<dbReference type="GO" id="GO:0005737">
    <property type="term" value="C:cytoplasm"/>
    <property type="evidence" value="ECO:0007669"/>
    <property type="project" value="TreeGrafter"/>
</dbReference>
<dbReference type="Pfam" id="PF03328">
    <property type="entry name" value="HpcH_HpaI"/>
    <property type="match status" value="1"/>
</dbReference>
<dbReference type="Gene3D" id="3.20.20.60">
    <property type="entry name" value="Phosphoenolpyruvate-binding domains"/>
    <property type="match status" value="1"/>
</dbReference>
<comment type="similarity">
    <text evidence="1">Belongs to the HpcH/HpaI aldolase family.</text>
</comment>
<evidence type="ECO:0000313" key="6">
    <source>
        <dbReference type="Proteomes" id="UP000070134"/>
    </source>
</evidence>
<evidence type="ECO:0000259" key="4">
    <source>
        <dbReference type="Pfam" id="PF03328"/>
    </source>
</evidence>